<evidence type="ECO:0000313" key="3">
    <source>
        <dbReference type="EMBL" id="TWJ03625.1"/>
    </source>
</evidence>
<evidence type="ECO:0000259" key="2">
    <source>
        <dbReference type="Pfam" id="PF00266"/>
    </source>
</evidence>
<dbReference type="Proteomes" id="UP000317010">
    <property type="component" value="Unassembled WGS sequence"/>
</dbReference>
<dbReference type="EMBL" id="VLLI01000002">
    <property type="protein sequence ID" value="TWJ03625.1"/>
    <property type="molecule type" value="Genomic_DNA"/>
</dbReference>
<reference evidence="3 4" key="1">
    <citation type="submission" date="2019-07" db="EMBL/GenBank/DDBJ databases">
        <title>Genomic Encyclopedia of Archaeal and Bacterial Type Strains, Phase II (KMG-II): from individual species to whole genera.</title>
        <authorList>
            <person name="Goeker M."/>
        </authorList>
    </citation>
    <scope>NUCLEOTIDE SEQUENCE [LARGE SCALE GENOMIC DNA]</scope>
    <source>
        <strain evidence="3 4">ATCC BAA-1854</strain>
    </source>
</reference>
<keyword evidence="1" id="KW-0663">Pyridoxal phosphate</keyword>
<dbReference type="GO" id="GO:0016829">
    <property type="term" value="F:lyase activity"/>
    <property type="evidence" value="ECO:0007669"/>
    <property type="project" value="UniProtKB-KW"/>
</dbReference>
<sequence length="422" mass="46636">MENKKEGNDWSRRDFVSMLGGASLAGCIPFAWPEMAKAEQEDSFPAKNMFAIKGTFVNAAYTHPMSLGSYQEIGKFLNTRMLNRQEPVGYDAFERSSVAADFARLINADKEEIAWIPSTMVGENLIVSGLGLSGSKEHVVTDALHFHGSLHLYGQLEKQGLKLTVVKPRNNRIDLNDLDAAITPGTKLVAISLVSATTGFQHDLKKVCELAHSRGALVYADIIQAAGAIPINVKDSQVDFCACSTYKWLMGDFGVGFLYVRKDVLPLIKRTLIGYRQIKSYTSHFLPFDPAGNSVFESSSTDDMSGHFEVGTFANEGIAAVRYSLDFLNRTGVDKVYQYRKPMIDRLQQELASDKRYIPLTPVDAVSPIVSFACKDAANLIKPKLDAADINISVYDDMIRISPSFYNDMGDIDRLLSVLKSV</sequence>
<dbReference type="SUPFAM" id="SSF53383">
    <property type="entry name" value="PLP-dependent transferases"/>
    <property type="match status" value="1"/>
</dbReference>
<feature type="domain" description="Aminotransferase class V" evidence="2">
    <location>
        <begin position="100"/>
        <end position="414"/>
    </location>
</feature>
<dbReference type="Gene3D" id="3.90.1150.10">
    <property type="entry name" value="Aspartate Aminotransferase, domain 1"/>
    <property type="match status" value="1"/>
</dbReference>
<name>A0A562UDY8_9SPHI</name>
<evidence type="ECO:0000313" key="4">
    <source>
        <dbReference type="Proteomes" id="UP000317010"/>
    </source>
</evidence>
<dbReference type="InterPro" id="IPR006311">
    <property type="entry name" value="TAT_signal"/>
</dbReference>
<comment type="caution">
    <text evidence="3">The sequence shown here is derived from an EMBL/GenBank/DDBJ whole genome shotgun (WGS) entry which is preliminary data.</text>
</comment>
<dbReference type="InterPro" id="IPR015424">
    <property type="entry name" value="PyrdxlP-dep_Trfase"/>
</dbReference>
<gene>
    <name evidence="3" type="ORF">JN11_01172</name>
</gene>
<evidence type="ECO:0000256" key="1">
    <source>
        <dbReference type="ARBA" id="ARBA00022898"/>
    </source>
</evidence>
<dbReference type="RefSeq" id="WP_144910495.1">
    <property type="nucleotide sequence ID" value="NZ_VLLI01000002.1"/>
</dbReference>
<keyword evidence="4" id="KW-1185">Reference proteome</keyword>
<dbReference type="PROSITE" id="PS51257">
    <property type="entry name" value="PROKAR_LIPOPROTEIN"/>
    <property type="match status" value="1"/>
</dbReference>
<dbReference type="PROSITE" id="PS51318">
    <property type="entry name" value="TAT"/>
    <property type="match status" value="1"/>
</dbReference>
<dbReference type="OrthoDB" id="513408at2"/>
<dbReference type="Gene3D" id="3.40.640.10">
    <property type="entry name" value="Type I PLP-dependent aspartate aminotransferase-like (Major domain)"/>
    <property type="match status" value="1"/>
</dbReference>
<accession>A0A562UDY8</accession>
<dbReference type="Pfam" id="PF00266">
    <property type="entry name" value="Aminotran_5"/>
    <property type="match status" value="1"/>
</dbReference>
<dbReference type="AlphaFoldDB" id="A0A562UDY8"/>
<dbReference type="InterPro" id="IPR015422">
    <property type="entry name" value="PyrdxlP-dep_Trfase_small"/>
</dbReference>
<protein>
    <submittedName>
        <fullName evidence="3">Selenocysteine lyase/cysteine desulfurase</fullName>
    </submittedName>
</protein>
<dbReference type="PANTHER" id="PTHR43586">
    <property type="entry name" value="CYSTEINE DESULFURASE"/>
    <property type="match status" value="1"/>
</dbReference>
<keyword evidence="3" id="KW-0456">Lyase</keyword>
<organism evidence="3 4">
    <name type="scientific">Mucilaginibacter frigoritolerans</name>
    <dbReference type="NCBI Taxonomy" id="652788"/>
    <lineage>
        <taxon>Bacteria</taxon>
        <taxon>Pseudomonadati</taxon>
        <taxon>Bacteroidota</taxon>
        <taxon>Sphingobacteriia</taxon>
        <taxon>Sphingobacteriales</taxon>
        <taxon>Sphingobacteriaceae</taxon>
        <taxon>Mucilaginibacter</taxon>
    </lineage>
</organism>
<dbReference type="InterPro" id="IPR015421">
    <property type="entry name" value="PyrdxlP-dep_Trfase_major"/>
</dbReference>
<dbReference type="InterPro" id="IPR000192">
    <property type="entry name" value="Aminotrans_V_dom"/>
</dbReference>
<proteinExistence type="predicted"/>
<dbReference type="PANTHER" id="PTHR43586:SF8">
    <property type="entry name" value="CYSTEINE DESULFURASE 1, CHLOROPLASTIC"/>
    <property type="match status" value="1"/>
</dbReference>